<evidence type="ECO:0000256" key="4">
    <source>
        <dbReference type="ARBA" id="ARBA00022833"/>
    </source>
</evidence>
<accession>A0ABT1RKT0</accession>
<dbReference type="Proteomes" id="UP001524502">
    <property type="component" value="Unassembled WGS sequence"/>
</dbReference>
<comment type="cofactor">
    <cofactor evidence="1">
        <name>Zn(2+)</name>
        <dbReference type="ChEBI" id="CHEBI:29105"/>
    </cofactor>
</comment>
<evidence type="ECO:0000313" key="5">
    <source>
        <dbReference type="EMBL" id="MCQ4635794.1"/>
    </source>
</evidence>
<evidence type="ECO:0000313" key="6">
    <source>
        <dbReference type="Proteomes" id="UP001524502"/>
    </source>
</evidence>
<dbReference type="PANTHER" id="PTHR37418:SF2">
    <property type="entry name" value="3-KETO-5-AMINOHEXANOATE CLEAVAGE ENZYME"/>
    <property type="match status" value="1"/>
</dbReference>
<keyword evidence="6" id="KW-1185">Reference proteome</keyword>
<sequence length="273" mass="29675">MSKKKTIITVAPTGAWPSKKDNPNLPLTPKEIADDVYACYQAGAAICHLHMRDDQGKGTMDEQRFQETVSLIKAKCDIVINCTTSGDLNATDETRMAHIKSIKPELASFDCGSMNWMNSSLFINHPQFLEKLGLLMAECGTKPEIEIFDAGMIYNSTYYLKKGVLKAPLHYQFVLGAAGGMAATIENLVHLKRLIPRDSTWAALGIGKGHVPIMLATIALGGHLRVGMEDNVFFGPGELADSNAQFVERAARIIEIAGNKVASPDDARTILGV</sequence>
<dbReference type="EMBL" id="JANFXK010000002">
    <property type="protein sequence ID" value="MCQ4635794.1"/>
    <property type="molecule type" value="Genomic_DNA"/>
</dbReference>
<keyword evidence="2" id="KW-0808">Transferase</keyword>
<dbReference type="PANTHER" id="PTHR37418">
    <property type="entry name" value="3-KETO-5-AMINOHEXANOATE CLEAVAGE ENZYME-RELATED"/>
    <property type="match status" value="1"/>
</dbReference>
<evidence type="ECO:0000256" key="3">
    <source>
        <dbReference type="ARBA" id="ARBA00022723"/>
    </source>
</evidence>
<name>A0ABT1RKT0_9FIRM</name>
<gene>
    <name evidence="5" type="ORF">NE619_03565</name>
</gene>
<dbReference type="InterPro" id="IPR008567">
    <property type="entry name" value="BKACE"/>
</dbReference>
<keyword evidence="4" id="KW-0862">Zinc</keyword>
<evidence type="ECO:0000256" key="2">
    <source>
        <dbReference type="ARBA" id="ARBA00022679"/>
    </source>
</evidence>
<protein>
    <submittedName>
        <fullName evidence="5">3-keto-5-aminohexanoate cleavage protein</fullName>
    </submittedName>
</protein>
<dbReference type="InterPro" id="IPR013785">
    <property type="entry name" value="Aldolase_TIM"/>
</dbReference>
<dbReference type="Pfam" id="PF05853">
    <property type="entry name" value="BKACE"/>
    <property type="match status" value="1"/>
</dbReference>
<reference evidence="5 6" key="1">
    <citation type="submission" date="2022-06" db="EMBL/GenBank/DDBJ databases">
        <title>Isolation of gut microbiota from human fecal samples.</title>
        <authorList>
            <person name="Pamer E.G."/>
            <person name="Barat B."/>
            <person name="Waligurski E."/>
            <person name="Medina S."/>
            <person name="Paddock L."/>
            <person name="Mostad J."/>
        </authorList>
    </citation>
    <scope>NUCLEOTIDE SEQUENCE [LARGE SCALE GENOMIC DNA]</scope>
    <source>
        <strain evidence="5 6">SL.3.17</strain>
    </source>
</reference>
<organism evidence="5 6">
    <name type="scientific">Anaerovorax odorimutans</name>
    <dbReference type="NCBI Taxonomy" id="109327"/>
    <lineage>
        <taxon>Bacteria</taxon>
        <taxon>Bacillati</taxon>
        <taxon>Bacillota</taxon>
        <taxon>Clostridia</taxon>
        <taxon>Peptostreptococcales</taxon>
        <taxon>Anaerovoracaceae</taxon>
        <taxon>Anaerovorax</taxon>
    </lineage>
</organism>
<dbReference type="RefSeq" id="WP_256130979.1">
    <property type="nucleotide sequence ID" value="NZ_JANFXK010000002.1"/>
</dbReference>
<dbReference type="Gene3D" id="3.20.20.70">
    <property type="entry name" value="Aldolase class I"/>
    <property type="match status" value="1"/>
</dbReference>
<comment type="caution">
    <text evidence="5">The sequence shown here is derived from an EMBL/GenBank/DDBJ whole genome shotgun (WGS) entry which is preliminary data.</text>
</comment>
<keyword evidence="3" id="KW-0479">Metal-binding</keyword>
<evidence type="ECO:0000256" key="1">
    <source>
        <dbReference type="ARBA" id="ARBA00001947"/>
    </source>
</evidence>
<proteinExistence type="predicted"/>